<feature type="compositionally biased region" description="Polar residues" evidence="1">
    <location>
        <begin position="364"/>
        <end position="388"/>
    </location>
</feature>
<name>A0A917QQU2_9NOCA</name>
<feature type="region of interest" description="Disordered" evidence="1">
    <location>
        <begin position="2117"/>
        <end position="2138"/>
    </location>
</feature>
<dbReference type="PRINTS" id="PR00507">
    <property type="entry name" value="N12N6MTFRASE"/>
</dbReference>
<dbReference type="Gene3D" id="3.40.50.150">
    <property type="entry name" value="Vaccinia Virus protein VP39"/>
    <property type="match status" value="1"/>
</dbReference>
<dbReference type="SUPFAM" id="SSF53335">
    <property type="entry name" value="S-adenosyl-L-methionine-dependent methyltransferases"/>
    <property type="match status" value="1"/>
</dbReference>
<feature type="region of interest" description="Disordered" evidence="1">
    <location>
        <begin position="354"/>
        <end position="441"/>
    </location>
</feature>
<dbReference type="Pfam" id="PF00271">
    <property type="entry name" value="Helicase_C"/>
    <property type="match status" value="1"/>
</dbReference>
<evidence type="ECO:0000259" key="2">
    <source>
        <dbReference type="SMART" id="SM00487"/>
    </source>
</evidence>
<feature type="region of interest" description="Disordered" evidence="1">
    <location>
        <begin position="2150"/>
        <end position="2173"/>
    </location>
</feature>
<gene>
    <name evidence="3" type="ORF">GCM10011591_39640</name>
</gene>
<dbReference type="Gene3D" id="3.40.50.300">
    <property type="entry name" value="P-loop containing nucleotide triphosphate hydrolases"/>
    <property type="match status" value="2"/>
</dbReference>
<dbReference type="InterPro" id="IPR027417">
    <property type="entry name" value="P-loop_NTPase"/>
</dbReference>
<reference evidence="3" key="2">
    <citation type="submission" date="2020-09" db="EMBL/GenBank/DDBJ databases">
        <authorList>
            <person name="Sun Q."/>
            <person name="Zhou Y."/>
        </authorList>
    </citation>
    <scope>NUCLEOTIDE SEQUENCE</scope>
    <source>
        <strain evidence="3">CGMCC 4.7278</strain>
    </source>
</reference>
<dbReference type="CDD" id="cd18785">
    <property type="entry name" value="SF2_C"/>
    <property type="match status" value="1"/>
</dbReference>
<organism evidence="3 4">
    <name type="scientific">Nocardia camponoti</name>
    <dbReference type="NCBI Taxonomy" id="1616106"/>
    <lineage>
        <taxon>Bacteria</taxon>
        <taxon>Bacillati</taxon>
        <taxon>Actinomycetota</taxon>
        <taxon>Actinomycetes</taxon>
        <taxon>Mycobacteriales</taxon>
        <taxon>Nocardiaceae</taxon>
        <taxon>Nocardia</taxon>
    </lineage>
</organism>
<dbReference type="SMART" id="SM00487">
    <property type="entry name" value="DEXDc"/>
    <property type="match status" value="1"/>
</dbReference>
<dbReference type="PANTHER" id="PTHR41313">
    <property type="entry name" value="ADENINE-SPECIFIC METHYLTRANSFERASE"/>
    <property type="match status" value="1"/>
</dbReference>
<accession>A0A917QQU2</accession>
<sequence>MQTWEVGREVGTATSGAEAERLARADAMFSPVELATLRCTIEDEAYAYGGYNRPPEIFNPSTAPRYLTEGPLKALSAGERFGPTWLWVECYLRARPDLYDETPASVQARQYERAHATGPMVNAAGEHLRAGRFEQARTLLDQAQLINPADATDYVEMRSRIERLAGFVDKLGLAAREQFDGVHGQRAHVVVDGHTFLLEPKRGQWIVHPAADAAPITEALPVREVMPRIRAHLAEHPEPRIPAAAEIVGTETNLATSRTDPPEPAPLVEDATTPLPILIEHTTEGTLVRNTDKANLQLRQALHDAKFQWSRPQKFWYQRRATDFAVRTRRVGYLRASLTRLGLPFTETGAATTADTAPLASGHADTTPQTEHATPIESSEVQQDSTALASPPAASNGATPAPMPSEAQAPTAVPVTTDQSPATPPRTEAATGPLTTARANATGPVNAGFRRAERLPAPEVEIPRSPQRRIEANLAAIQTIQVLERDDRTPTPAERETLAKWTSWGAAAAIFDAEREEFRADAESLRTLIGETGWKQANRTVLNAHYTDPMIVRTMWDHLQSLGFVDGRVLEPGCGAGAFIGRAPESARVTGVELDSTTARIAQALYPHADIRVESFADTRLPEGHFDATIGNVPFSSTRLHDPVHNTGEHSMHDHFILKSIALTKPGGVVAVVTSSFTLDKKNPSARRDIAAHADFLGAVRLPNGAHRRVAGTDVVTDILILRRRDGAPRQLGGPFELATSTEVPLAQDAGDAEVVVNEYFLNNPDMVLGELRAGTSMYGGLAVEVHGRGDLEQQLREALDRIARQALSEGIAHQSRALVAGERRAAASAPGDANEFPGHLRATAQGFEALHVDGTYSELTIPKTQAEELRALLGLRDTAVALLENEAANAEDSDEIEALRTRLNHRYDRYTERFGPINRCTWHPTGRVDDAGEPVMSVRRPLVMRVFRDDPHAPIVLALEDYDATTDTAVKMAIMRQRVVAPRTPRTGADTAEDAVAICLDTHGRIDLPVIAGLLGIDDDHARAQCRGLIYPDPAEDGRFVPAAEYLSGNVRLKLDQARNAAAANPETYSDNVTALTGVIPVDLGPAEIDARLGAVWIDAPDVQTFLNEVLNDDTITVEHTKAGEWKVTGGRRGVLATQEFGTARVPAPKIAQALLRQAPIRVFDPDENGESRIPNPTETEAANEKAEQVNERFSEWVWENPVRAARLSEEYNRRFNNLVLRNYETDGKVLSLPGLSRVYTPRPHQRAAVARMIAEPNVGLFHAVGAGKTLGVAMGVMELKRLGLVSKPAIMVPNSMLDQFAREFLQAYPQARILAAGTEDLAGEKRRQFVARAATGDWDAIILTRGSFQRLEVARDTAHWYFDREIQPRREYLAELMAGGAKRTTVKRIEDAILKSEEKLKKKVGAPTDPGITFEQTGIDYLVVDELHDFKNLATDTQIESAAIAGSQRAQKLHMVVEYLRDKHNGRAITGATATPLANSITEAYVVQRYLRPDLLEDAGIRNFDEWAATFGKTKTELEMSVDGNSWSLKTRLVGFRNVIELQRMFHVAADVKLPEDLKLPVPKLARRADGQRAPEVISVPATDTQLEYVRDLGHRAQKVKSRAVDPTVDNMLKISSDGRAAALDLRLVKSLGLGSRTVSAHEDRPMLDIAEGGAIARHLHAKSPSPATARYVALYSAMSRHQPDEQVGDDQFGLKLEAAADWMFDKWQAAKDQVFLGRDGQPHPRRGGLVLAFCDLGTPGEDWNAYDELKTKLIARGAPADLFAYIHDAKNDKGKAALFTKARNGSIQFLFGSTSKMGVGVNIQDRMVAMLHVDCPWRPADIDQRDGRGIRQGNQNAEIAVARAVTEGTFDARMWAAQSRKAAMVNQFLKGSLTAREIDDIGDAALNANEALAIASGNPLVLEKAEVDIEVTKLDRLRRAHQRSQSMLHIRIRDADNAIPALETEIDAYTRAIAHRKPTKGDAFAAKVNGRFFDHRGDAGDALAARLAKLTQDPRSVWKVFSDQGVAEIAGLVLDARTVSTGREVHVEVVFSDVSTDLYVTLDKKTLERGGPGLMLRLENAVNGLDKRLDVAMSRLATEREERERSEQRLGKPFEHADRLDGLRERQKAINQELLGTKAPQPESAPADAPAPTTKIEVVQKSPHDVGQFAGAVGNGGSTTPPLTSRRRGR</sequence>
<dbReference type="Proteomes" id="UP000612956">
    <property type="component" value="Unassembled WGS sequence"/>
</dbReference>
<evidence type="ECO:0000313" key="4">
    <source>
        <dbReference type="Proteomes" id="UP000612956"/>
    </source>
</evidence>
<dbReference type="SUPFAM" id="SSF52540">
    <property type="entry name" value="P-loop containing nucleoside triphosphate hydrolases"/>
    <property type="match status" value="2"/>
</dbReference>
<dbReference type="InterPro" id="IPR029063">
    <property type="entry name" value="SAM-dependent_MTases_sf"/>
</dbReference>
<proteinExistence type="predicted"/>
<comment type="caution">
    <text evidence="3">The sequence shown here is derived from an EMBL/GenBank/DDBJ whole genome shotgun (WGS) entry which is preliminary data.</text>
</comment>
<evidence type="ECO:0000256" key="1">
    <source>
        <dbReference type="SAM" id="MobiDB-lite"/>
    </source>
</evidence>
<dbReference type="InterPro" id="IPR052933">
    <property type="entry name" value="DNA_Protect_Modify"/>
</dbReference>
<protein>
    <recommendedName>
        <fullName evidence="2">Helicase ATP-binding domain-containing protein</fullName>
    </recommendedName>
</protein>
<evidence type="ECO:0000313" key="3">
    <source>
        <dbReference type="EMBL" id="GGK63466.1"/>
    </source>
</evidence>
<dbReference type="PANTHER" id="PTHR41313:SF1">
    <property type="entry name" value="DNA METHYLASE ADENINE-SPECIFIC DOMAIN-CONTAINING PROTEIN"/>
    <property type="match status" value="1"/>
</dbReference>
<reference evidence="3" key="1">
    <citation type="journal article" date="2014" name="Int. J. Syst. Evol. Microbiol.">
        <title>Complete genome sequence of Corynebacterium casei LMG S-19264T (=DSM 44701T), isolated from a smear-ripened cheese.</title>
        <authorList>
            <consortium name="US DOE Joint Genome Institute (JGI-PGF)"/>
            <person name="Walter F."/>
            <person name="Albersmeier A."/>
            <person name="Kalinowski J."/>
            <person name="Ruckert C."/>
        </authorList>
    </citation>
    <scope>NUCLEOTIDE SEQUENCE</scope>
    <source>
        <strain evidence="3">CGMCC 4.7278</strain>
    </source>
</reference>
<dbReference type="InterPro" id="IPR001650">
    <property type="entry name" value="Helicase_C-like"/>
</dbReference>
<feature type="domain" description="Helicase ATP-binding" evidence="2">
    <location>
        <begin position="1239"/>
        <end position="1501"/>
    </location>
</feature>
<dbReference type="InterPro" id="IPR014001">
    <property type="entry name" value="Helicase_ATP-bd"/>
</dbReference>
<dbReference type="CDD" id="cd02440">
    <property type="entry name" value="AdoMet_MTases"/>
    <property type="match status" value="1"/>
</dbReference>
<dbReference type="EMBL" id="BMMW01000004">
    <property type="protein sequence ID" value="GGK63466.1"/>
    <property type="molecule type" value="Genomic_DNA"/>
</dbReference>
<keyword evidence="4" id="KW-1185">Reference proteome</keyword>